<name>A0A9J5Y6K0_SOLCO</name>
<feature type="compositionally biased region" description="Basic and acidic residues" evidence="1">
    <location>
        <begin position="1"/>
        <end position="16"/>
    </location>
</feature>
<sequence length="114" mass="12540">MSSSKRDTGKGKEKEPSAISEEVEVDPAEEDLEHTPTSSVTEVPIETTNSTDQNCGSPPCIPSTREKVKYQRPKTSVVWQFMTLDKKNSIVICNKCKQPFKHRQCGGQGGTGVK</sequence>
<dbReference type="AlphaFoldDB" id="A0A9J5Y6K0"/>
<evidence type="ECO:0000313" key="3">
    <source>
        <dbReference type="Proteomes" id="UP000824120"/>
    </source>
</evidence>
<feature type="compositionally biased region" description="Polar residues" evidence="1">
    <location>
        <begin position="35"/>
        <end position="56"/>
    </location>
</feature>
<reference evidence="2 3" key="1">
    <citation type="submission" date="2020-09" db="EMBL/GenBank/DDBJ databases">
        <title>De no assembly of potato wild relative species, Solanum commersonii.</title>
        <authorList>
            <person name="Cho K."/>
        </authorList>
    </citation>
    <scope>NUCLEOTIDE SEQUENCE [LARGE SCALE GENOMIC DNA]</scope>
    <source>
        <strain evidence="2">LZ3.2</strain>
        <tissue evidence="2">Leaf</tissue>
    </source>
</reference>
<proteinExistence type="predicted"/>
<dbReference type="EMBL" id="JACXVP010000007">
    <property type="protein sequence ID" value="KAG5596009.1"/>
    <property type="molecule type" value="Genomic_DNA"/>
</dbReference>
<evidence type="ECO:0000313" key="2">
    <source>
        <dbReference type="EMBL" id="KAG5596009.1"/>
    </source>
</evidence>
<dbReference type="Proteomes" id="UP000824120">
    <property type="component" value="Chromosome 7"/>
</dbReference>
<organism evidence="2 3">
    <name type="scientific">Solanum commersonii</name>
    <name type="common">Commerson's wild potato</name>
    <name type="synonym">Commerson's nightshade</name>
    <dbReference type="NCBI Taxonomy" id="4109"/>
    <lineage>
        <taxon>Eukaryota</taxon>
        <taxon>Viridiplantae</taxon>
        <taxon>Streptophyta</taxon>
        <taxon>Embryophyta</taxon>
        <taxon>Tracheophyta</taxon>
        <taxon>Spermatophyta</taxon>
        <taxon>Magnoliopsida</taxon>
        <taxon>eudicotyledons</taxon>
        <taxon>Gunneridae</taxon>
        <taxon>Pentapetalae</taxon>
        <taxon>asterids</taxon>
        <taxon>lamiids</taxon>
        <taxon>Solanales</taxon>
        <taxon>Solanaceae</taxon>
        <taxon>Solanoideae</taxon>
        <taxon>Solaneae</taxon>
        <taxon>Solanum</taxon>
    </lineage>
</organism>
<evidence type="ECO:0000256" key="1">
    <source>
        <dbReference type="SAM" id="MobiDB-lite"/>
    </source>
</evidence>
<protein>
    <recommendedName>
        <fullName evidence="4">BED-type domain-containing protein</fullName>
    </recommendedName>
</protein>
<feature type="compositionally biased region" description="Acidic residues" evidence="1">
    <location>
        <begin position="21"/>
        <end position="32"/>
    </location>
</feature>
<accession>A0A9J5Y6K0</accession>
<evidence type="ECO:0008006" key="4">
    <source>
        <dbReference type="Google" id="ProtNLM"/>
    </source>
</evidence>
<feature type="region of interest" description="Disordered" evidence="1">
    <location>
        <begin position="1"/>
        <end position="60"/>
    </location>
</feature>
<gene>
    <name evidence="2" type="ORF">H5410_037241</name>
</gene>
<comment type="caution">
    <text evidence="2">The sequence shown here is derived from an EMBL/GenBank/DDBJ whole genome shotgun (WGS) entry which is preliminary data.</text>
</comment>
<keyword evidence="3" id="KW-1185">Reference proteome</keyword>